<name>M1V6C0_CYAM1</name>
<dbReference type="InterPro" id="IPR001214">
    <property type="entry name" value="SET_dom"/>
</dbReference>
<dbReference type="InterPro" id="IPR045318">
    <property type="entry name" value="EZH1/2-like"/>
</dbReference>
<dbReference type="Gene3D" id="2.170.270.10">
    <property type="entry name" value="SET domain"/>
    <property type="match status" value="1"/>
</dbReference>
<evidence type="ECO:0000256" key="2">
    <source>
        <dbReference type="ARBA" id="ARBA00022679"/>
    </source>
</evidence>
<evidence type="ECO:0000256" key="4">
    <source>
        <dbReference type="ARBA" id="ARBA00023015"/>
    </source>
</evidence>
<dbReference type="Pfam" id="PF18264">
    <property type="entry name" value="preSET_CXC"/>
    <property type="match status" value="1"/>
</dbReference>
<dbReference type="EMBL" id="AP006499">
    <property type="protein sequence ID" value="BAM82060.1"/>
    <property type="molecule type" value="Genomic_DNA"/>
</dbReference>
<keyword evidence="10" id="KW-1185">Reference proteome</keyword>
<accession>M1V6C0</accession>
<sequence length="779" mass="87802">MVRRKDWKQRKQSSIPSLYRDVFERAEREFANEQREYVLALVAENRARLQRERSGTPLPVASAENEILRRRIDQSPTSRDDNGKLRLQRCRKIVFPHVDPLPDSTAYIPIRRNFAASDIVTSNLFLPYLGDTKRNIESAYQIISAVDEIRRLQENQHDGSGDEIDTGSLAAWRRGFSHGIPVPQNLGPVLECGSLSIMEERDSVALWTWMQSQKMALYLLRKTASQFGEVQEALQYLSTYTSTSLTDLKSVLAEQEIQNREQVAPVHGRSPNQHCSNVCLAEDSTDSLLGICESDTMRSLFCRRCYMYDCAMHGSHHPLPRVRRPRLGLFEFPSAEVTFCSGRCFRRLWPNGIGSIEGELRSDATRRSETPEKADRIDFDLNQVVCAAYELPLLQTGQEIFDNDFCRIRQVCLPWRSCVECAMLAMKYYREGGMQKKPSGQVKSNDMVQTNHEDAASHQTMSAASELRPNAVRHVTSTAAPDHRNDASSSGLVSDVSHFALANGSVDRLHGQQRRSCDIRLCRASRPMNQLSAGRSFVYRPCDHEGACSKETCECVIKGRFCEKYCCCASVVMGESCPRAFKGCKCRTKCNNKKCPCFAADRECDPDSCTGCGARDPEDKHRTCENMNLQLGIQKRLLLGRSDVHGWGIFASAVIPKGAFIGEYCGEIVSQLEAEWRGRIHDHTTGVSYLFDLNDEQCIDAHRAGKRTKFINHSRIPPRKNCVVRYRIVNGDIRVALYADRQIEAGEELFFDYGYESGTNAPLWARAEGGSSSTLAKAS</sequence>
<keyword evidence="1" id="KW-0489">Methyltransferase</keyword>
<dbReference type="RefSeq" id="XP_005538096.1">
    <property type="nucleotide sequence ID" value="XM_005538039.1"/>
</dbReference>
<evidence type="ECO:0000256" key="6">
    <source>
        <dbReference type="ARBA" id="ARBA00048568"/>
    </source>
</evidence>
<dbReference type="eggNOG" id="KOG1079">
    <property type="taxonomic scope" value="Eukaryota"/>
</dbReference>
<dbReference type="InterPro" id="IPR046341">
    <property type="entry name" value="SET_dom_sf"/>
</dbReference>
<dbReference type="Gramene" id="CMQ156CT">
    <property type="protein sequence ID" value="CMQ156CT"/>
    <property type="gene ID" value="CMQ156C"/>
</dbReference>
<keyword evidence="5" id="KW-0804">Transcription</keyword>
<evidence type="ECO:0000259" key="8">
    <source>
        <dbReference type="PROSITE" id="PS51633"/>
    </source>
</evidence>
<dbReference type="Pfam" id="PF21358">
    <property type="entry name" value="Ezh2_MCSS"/>
    <property type="match status" value="1"/>
</dbReference>
<dbReference type="GO" id="GO:0031507">
    <property type="term" value="P:heterochromatin formation"/>
    <property type="evidence" value="ECO:0007669"/>
    <property type="project" value="TreeGrafter"/>
</dbReference>
<dbReference type="OrthoDB" id="6141102at2759"/>
<keyword evidence="4" id="KW-0805">Transcription regulation</keyword>
<evidence type="ECO:0000259" key="7">
    <source>
        <dbReference type="PROSITE" id="PS50280"/>
    </source>
</evidence>
<dbReference type="SMART" id="SM00317">
    <property type="entry name" value="SET"/>
    <property type="match status" value="1"/>
</dbReference>
<dbReference type="HOGENOM" id="CLU_011342_0_0_1"/>
<evidence type="ECO:0000256" key="3">
    <source>
        <dbReference type="ARBA" id="ARBA00022691"/>
    </source>
</evidence>
<dbReference type="Pfam" id="PF00856">
    <property type="entry name" value="SET"/>
    <property type="match status" value="1"/>
</dbReference>
<dbReference type="PROSITE" id="PS51633">
    <property type="entry name" value="CXC"/>
    <property type="match status" value="1"/>
</dbReference>
<dbReference type="SMART" id="SM01114">
    <property type="entry name" value="CXC"/>
    <property type="match status" value="1"/>
</dbReference>
<dbReference type="STRING" id="280699.M1V6C0"/>
<dbReference type="PROSITE" id="PS50280">
    <property type="entry name" value="SET"/>
    <property type="match status" value="1"/>
</dbReference>
<evidence type="ECO:0000313" key="9">
    <source>
        <dbReference type="EMBL" id="BAM82060.1"/>
    </source>
</evidence>
<dbReference type="GO" id="GO:0005634">
    <property type="term" value="C:nucleus"/>
    <property type="evidence" value="ECO:0007669"/>
    <property type="project" value="TreeGrafter"/>
</dbReference>
<dbReference type="GO" id="GO:0032259">
    <property type="term" value="P:methylation"/>
    <property type="evidence" value="ECO:0007669"/>
    <property type="project" value="UniProtKB-KW"/>
</dbReference>
<dbReference type="GO" id="GO:0003682">
    <property type="term" value="F:chromatin binding"/>
    <property type="evidence" value="ECO:0007669"/>
    <property type="project" value="TreeGrafter"/>
</dbReference>
<dbReference type="PANTHER" id="PTHR45747">
    <property type="entry name" value="HISTONE-LYSINE N-METHYLTRANSFERASE E(Z)"/>
    <property type="match status" value="1"/>
</dbReference>
<protein>
    <submittedName>
        <fullName evidence="9">Similar to Polycomb-group developmental gene, enhancer of zeste</fullName>
    </submittedName>
</protein>
<reference evidence="9 10" key="2">
    <citation type="journal article" date="2007" name="BMC Biol.">
        <title>A 100%-complete sequence reveals unusually simple genomic features in the hot-spring red alga Cyanidioschyzon merolae.</title>
        <authorList>
            <person name="Nozaki H."/>
            <person name="Takano H."/>
            <person name="Misumi O."/>
            <person name="Terasawa K."/>
            <person name="Matsuzaki M."/>
            <person name="Maruyama S."/>
            <person name="Nishida K."/>
            <person name="Yagisawa F."/>
            <person name="Yoshida Y."/>
            <person name="Fujiwara T."/>
            <person name="Takio S."/>
            <person name="Tamura K."/>
            <person name="Chung S.J."/>
            <person name="Nakamura S."/>
            <person name="Kuroiwa H."/>
            <person name="Tanaka K."/>
            <person name="Sato N."/>
            <person name="Kuroiwa T."/>
        </authorList>
    </citation>
    <scope>NUCLEOTIDE SEQUENCE [LARGE SCALE GENOMIC DNA]</scope>
    <source>
        <strain evidence="9 10">10D</strain>
    </source>
</reference>
<gene>
    <name evidence="9" type="ORF">CYME_CMQ156C</name>
</gene>
<reference evidence="9 10" key="1">
    <citation type="journal article" date="2004" name="Nature">
        <title>Genome sequence of the ultrasmall unicellular red alga Cyanidioschyzon merolae 10D.</title>
        <authorList>
            <person name="Matsuzaki M."/>
            <person name="Misumi O."/>
            <person name="Shin-i T."/>
            <person name="Maruyama S."/>
            <person name="Takahara M."/>
            <person name="Miyagishima S."/>
            <person name="Mori T."/>
            <person name="Nishida K."/>
            <person name="Yagisawa F."/>
            <person name="Nishida K."/>
            <person name="Yoshida Y."/>
            <person name="Nishimura Y."/>
            <person name="Nakao S."/>
            <person name="Kobayashi T."/>
            <person name="Momoyama Y."/>
            <person name="Higashiyama T."/>
            <person name="Minoda A."/>
            <person name="Sano M."/>
            <person name="Nomoto H."/>
            <person name="Oishi K."/>
            <person name="Hayashi H."/>
            <person name="Ohta F."/>
            <person name="Nishizaka S."/>
            <person name="Haga S."/>
            <person name="Miura S."/>
            <person name="Morishita T."/>
            <person name="Kabeya Y."/>
            <person name="Terasawa K."/>
            <person name="Suzuki Y."/>
            <person name="Ishii Y."/>
            <person name="Asakawa S."/>
            <person name="Takano H."/>
            <person name="Ohta N."/>
            <person name="Kuroiwa H."/>
            <person name="Tanaka K."/>
            <person name="Shimizu N."/>
            <person name="Sugano S."/>
            <person name="Sato N."/>
            <person name="Nozaki H."/>
            <person name="Ogasawara N."/>
            <person name="Kohara Y."/>
            <person name="Kuroiwa T."/>
        </authorList>
    </citation>
    <scope>NUCLEOTIDE SEQUENCE [LARGE SCALE GENOMIC DNA]</scope>
    <source>
        <strain evidence="9 10">10D</strain>
    </source>
</reference>
<dbReference type="InterPro" id="IPR026489">
    <property type="entry name" value="CXC_dom"/>
</dbReference>
<dbReference type="InterPro" id="IPR048358">
    <property type="entry name" value="EZH1/2_MCSS"/>
</dbReference>
<dbReference type="SUPFAM" id="SSF82199">
    <property type="entry name" value="SET domain"/>
    <property type="match status" value="1"/>
</dbReference>
<proteinExistence type="predicted"/>
<dbReference type="PANTHER" id="PTHR45747:SF4">
    <property type="entry name" value="HISTONE-LYSINE N-METHYLTRANSFERASE E(Z)"/>
    <property type="match status" value="1"/>
</dbReference>
<feature type="domain" description="CXC" evidence="8">
    <location>
        <begin position="522"/>
        <end position="628"/>
    </location>
</feature>
<comment type="catalytic activity">
    <reaction evidence="6">
        <text>L-lysyl(27)-[histone H3] + 3 S-adenosyl-L-methionine = N(6),N(6),N(6)-trimethyl-L-lysyl(27)-[histone H3] + 3 S-adenosyl-L-homocysteine + 3 H(+)</text>
        <dbReference type="Rhea" id="RHEA:60292"/>
        <dbReference type="Rhea" id="RHEA-COMP:15535"/>
        <dbReference type="Rhea" id="RHEA-COMP:15548"/>
        <dbReference type="ChEBI" id="CHEBI:15378"/>
        <dbReference type="ChEBI" id="CHEBI:29969"/>
        <dbReference type="ChEBI" id="CHEBI:57856"/>
        <dbReference type="ChEBI" id="CHEBI:59789"/>
        <dbReference type="ChEBI" id="CHEBI:61961"/>
        <dbReference type="EC" id="2.1.1.356"/>
    </reaction>
</comment>
<dbReference type="InterPro" id="IPR041355">
    <property type="entry name" value="Pre-SET_CXC"/>
</dbReference>
<keyword evidence="3" id="KW-0949">S-adenosyl-L-methionine</keyword>
<dbReference type="GO" id="GO:0140951">
    <property type="term" value="F:histone H3K27 trimethyltransferase activity"/>
    <property type="evidence" value="ECO:0007669"/>
    <property type="project" value="UniProtKB-EC"/>
</dbReference>
<dbReference type="OMA" id="DWSARIN"/>
<evidence type="ECO:0000256" key="1">
    <source>
        <dbReference type="ARBA" id="ARBA00022603"/>
    </source>
</evidence>
<dbReference type="InterPro" id="IPR033467">
    <property type="entry name" value="Tesmin/TSO1-like_CXC"/>
</dbReference>
<keyword evidence="2" id="KW-0808">Transferase</keyword>
<feature type="domain" description="SET" evidence="7">
    <location>
        <begin position="635"/>
        <end position="754"/>
    </location>
</feature>
<dbReference type="Proteomes" id="UP000007014">
    <property type="component" value="Chromosome 17"/>
</dbReference>
<organism evidence="9 10">
    <name type="scientific">Cyanidioschyzon merolae (strain NIES-3377 / 10D)</name>
    <name type="common">Unicellular red alga</name>
    <dbReference type="NCBI Taxonomy" id="280699"/>
    <lineage>
        <taxon>Eukaryota</taxon>
        <taxon>Rhodophyta</taxon>
        <taxon>Bangiophyceae</taxon>
        <taxon>Cyanidiales</taxon>
        <taxon>Cyanidiaceae</taxon>
        <taxon>Cyanidioschyzon</taxon>
    </lineage>
</organism>
<dbReference type="GeneID" id="16996612"/>
<dbReference type="KEGG" id="cme:CYME_CMQ156C"/>
<dbReference type="AlphaFoldDB" id="M1V6C0"/>
<evidence type="ECO:0000256" key="5">
    <source>
        <dbReference type="ARBA" id="ARBA00023163"/>
    </source>
</evidence>
<evidence type="ECO:0000313" key="10">
    <source>
        <dbReference type="Proteomes" id="UP000007014"/>
    </source>
</evidence>